<dbReference type="GeneID" id="103483852"/>
<keyword evidence="1" id="KW-0732">Signal</keyword>
<name>A0A1S3AX34_CUCME</name>
<dbReference type="Gramene" id="MELO3C006672.2.1">
    <property type="protein sequence ID" value="MELO3C006672.2.1"/>
    <property type="gene ID" value="MELO3C006672.2"/>
</dbReference>
<organism evidence="3 4">
    <name type="scientific">Cucumis melo</name>
    <name type="common">Muskmelon</name>
    <dbReference type="NCBI Taxonomy" id="3656"/>
    <lineage>
        <taxon>Eukaryota</taxon>
        <taxon>Viridiplantae</taxon>
        <taxon>Streptophyta</taxon>
        <taxon>Embryophyta</taxon>
        <taxon>Tracheophyta</taxon>
        <taxon>Spermatophyta</taxon>
        <taxon>Magnoliopsida</taxon>
        <taxon>eudicotyledons</taxon>
        <taxon>Gunneridae</taxon>
        <taxon>Pentapetalae</taxon>
        <taxon>rosids</taxon>
        <taxon>fabids</taxon>
        <taxon>Cucurbitales</taxon>
        <taxon>Cucurbitaceae</taxon>
        <taxon>Benincaseae</taxon>
        <taxon>Cucumis</taxon>
    </lineage>
</organism>
<dbReference type="OrthoDB" id="905355at2759"/>
<dbReference type="Proteomes" id="UP001652600">
    <property type="component" value="Chromosome 6"/>
</dbReference>
<keyword evidence="3" id="KW-1185">Reference proteome</keyword>
<feature type="chain" id="PRO_5044564979" evidence="1">
    <location>
        <begin position="27"/>
        <end position="133"/>
    </location>
</feature>
<evidence type="ECO:0000313" key="2">
    <source>
        <dbReference type="EnsemblPlants" id="MELO3C006672.2.1"/>
    </source>
</evidence>
<dbReference type="KEGG" id="cmo:103483852"/>
<dbReference type="EnsemblPlants" id="MELO3C006672.2.1">
    <property type="protein sequence ID" value="MELO3C006672.2.1"/>
    <property type="gene ID" value="MELO3C006672.2"/>
</dbReference>
<gene>
    <name evidence="4" type="primary">LOC103483852</name>
    <name evidence="2" type="synonym">103483852</name>
</gene>
<dbReference type="PANTHER" id="PTHR34458">
    <property type="entry name" value="POLLEN OLE E 1 ALLERGEN AND EXTENSIN FAMILY PROTEIN-RELATED"/>
    <property type="match status" value="1"/>
</dbReference>
<dbReference type="InterPro" id="IPR040404">
    <property type="entry name" value="Phylloplanin-like"/>
</dbReference>
<feature type="signal peptide" evidence="1">
    <location>
        <begin position="1"/>
        <end position="26"/>
    </location>
</feature>
<proteinExistence type="predicted"/>
<reference evidence="4" key="2">
    <citation type="submission" date="2025-04" db="UniProtKB">
        <authorList>
            <consortium name="RefSeq"/>
        </authorList>
    </citation>
    <scope>IDENTIFICATION</scope>
</reference>
<reference evidence="2" key="1">
    <citation type="submission" date="2023-03" db="UniProtKB">
        <authorList>
            <consortium name="EnsemblPlants"/>
        </authorList>
    </citation>
    <scope>IDENTIFICATION</scope>
</reference>
<evidence type="ECO:0000313" key="3">
    <source>
        <dbReference type="Proteomes" id="UP001652600"/>
    </source>
</evidence>
<dbReference type="InParanoid" id="A0A1S3AX34"/>
<accession>A0A1S3AX34</accession>
<sequence>MGLRSKMFVMVMVIGALGSAPLMVESQLLVNPLVTINGSLTGIPGGSLVGIPVSNATVELDCNGTVLSTTTTNSMGSFLLSSSLNNPTQINGLLNGCAAVVSTPLSVFNPIDLESFGTFRFSTNIRIVDNGDD</sequence>
<evidence type="ECO:0000256" key="1">
    <source>
        <dbReference type="SAM" id="SignalP"/>
    </source>
</evidence>
<dbReference type="AlphaFoldDB" id="A0A1S3AX34"/>
<dbReference type="PANTHER" id="PTHR34458:SF5">
    <property type="entry name" value="POLLEN OLE E 1 ALLERGEN AND EXTENSIN FAMILY PROTEIN"/>
    <property type="match status" value="1"/>
</dbReference>
<evidence type="ECO:0000313" key="4">
    <source>
        <dbReference type="RefSeq" id="XP_008438894.1"/>
    </source>
</evidence>
<dbReference type="RefSeq" id="XP_008438894.1">
    <property type="nucleotide sequence ID" value="XM_008440672.1"/>
</dbReference>
<protein>
    <submittedName>
        <fullName evidence="4">Uncharacterized protein LOC103483852</fullName>
    </submittedName>
</protein>